<reference evidence="5" key="1">
    <citation type="submission" date="2022-03" db="EMBL/GenBank/DDBJ databases">
        <authorList>
            <person name="Tunstrom K."/>
        </authorList>
    </citation>
    <scope>NUCLEOTIDE SEQUENCE</scope>
</reference>
<evidence type="ECO:0000256" key="4">
    <source>
        <dbReference type="SAM" id="MobiDB-lite"/>
    </source>
</evidence>
<dbReference type="GO" id="GO:0019887">
    <property type="term" value="F:protein kinase regulator activity"/>
    <property type="evidence" value="ECO:0007669"/>
    <property type="project" value="TreeGrafter"/>
</dbReference>
<gene>
    <name evidence="5" type="ORF">EEDITHA_LOCUS18199</name>
</gene>
<protein>
    <submittedName>
        <fullName evidence="5">Uncharacterized protein</fullName>
    </submittedName>
</protein>
<feature type="region of interest" description="Disordered" evidence="4">
    <location>
        <begin position="13"/>
        <end position="68"/>
    </location>
</feature>
<keyword evidence="3" id="KW-0129">CBS domain</keyword>
<dbReference type="GO" id="GO:0019901">
    <property type="term" value="F:protein kinase binding"/>
    <property type="evidence" value="ECO:0007669"/>
    <property type="project" value="TreeGrafter"/>
</dbReference>
<dbReference type="GO" id="GO:0016208">
    <property type="term" value="F:AMP binding"/>
    <property type="evidence" value="ECO:0007669"/>
    <property type="project" value="TreeGrafter"/>
</dbReference>
<dbReference type="InterPro" id="IPR050511">
    <property type="entry name" value="AMPK_gamma/SDS23_families"/>
</dbReference>
<dbReference type="PANTHER" id="PTHR13780">
    <property type="entry name" value="AMP-ACTIVATED PROTEIN KINASE, GAMMA REGULATORY SUBUNIT"/>
    <property type="match status" value="1"/>
</dbReference>
<keyword evidence="6" id="KW-1185">Reference proteome</keyword>
<dbReference type="Proteomes" id="UP001153954">
    <property type="component" value="Unassembled WGS sequence"/>
</dbReference>
<organism evidence="5 6">
    <name type="scientific">Euphydryas editha</name>
    <name type="common">Edith's checkerspot</name>
    <dbReference type="NCBI Taxonomy" id="104508"/>
    <lineage>
        <taxon>Eukaryota</taxon>
        <taxon>Metazoa</taxon>
        <taxon>Ecdysozoa</taxon>
        <taxon>Arthropoda</taxon>
        <taxon>Hexapoda</taxon>
        <taxon>Insecta</taxon>
        <taxon>Pterygota</taxon>
        <taxon>Neoptera</taxon>
        <taxon>Endopterygota</taxon>
        <taxon>Lepidoptera</taxon>
        <taxon>Glossata</taxon>
        <taxon>Ditrysia</taxon>
        <taxon>Papilionoidea</taxon>
        <taxon>Nymphalidae</taxon>
        <taxon>Nymphalinae</taxon>
        <taxon>Euphydryas</taxon>
    </lineage>
</organism>
<dbReference type="EMBL" id="CAKOGL010000026">
    <property type="protein sequence ID" value="CAH2103724.1"/>
    <property type="molecule type" value="Genomic_DNA"/>
</dbReference>
<dbReference type="PANTHER" id="PTHR13780:SF35">
    <property type="entry name" value="LD22662P"/>
    <property type="match status" value="1"/>
</dbReference>
<dbReference type="GO" id="GO:0031588">
    <property type="term" value="C:nucleotide-activated protein kinase complex"/>
    <property type="evidence" value="ECO:0007669"/>
    <property type="project" value="TreeGrafter"/>
</dbReference>
<dbReference type="GO" id="GO:0005737">
    <property type="term" value="C:cytoplasm"/>
    <property type="evidence" value="ECO:0007669"/>
    <property type="project" value="TreeGrafter"/>
</dbReference>
<sequence length="337" mass="38302">MLPSRFYGTANCIKPIPGDGSLSNDDSLSDSDDDVPLSRLRNQTRKKPIIIPPSDTDTSDDEIADPRPKALKQKRAVKEKNIWTEGKMPAYDESNFKFSGSLELPKLTQELESPAEFFQFFFHRRFDNIYHRTVNSEIYSGAYLRRAASQEAEKRRSSLGNVPTARHRASDAFLDPHHAAILFRDSRGLPVADPFLEKVSLSDLEAQRLRPARPCIIISCEPWEARRAAPSGGGRCVARALCMLRLHYYSDNPALAVEDDDESVYSIELIKEFEAVGRAWKAFLADWLLKEEDESQIFVKFFKFHKCYDLIPTSAKLVVFDTQLLVKKAFFALVYNG</sequence>
<evidence type="ECO:0000256" key="2">
    <source>
        <dbReference type="ARBA" id="ARBA00022737"/>
    </source>
</evidence>
<dbReference type="InterPro" id="IPR046342">
    <property type="entry name" value="CBS_dom_sf"/>
</dbReference>
<evidence type="ECO:0000256" key="3">
    <source>
        <dbReference type="ARBA" id="ARBA00023122"/>
    </source>
</evidence>
<comment type="caution">
    <text evidence="5">The sequence shown here is derived from an EMBL/GenBank/DDBJ whole genome shotgun (WGS) entry which is preliminary data.</text>
</comment>
<dbReference type="Gene3D" id="3.10.580.10">
    <property type="entry name" value="CBS-domain"/>
    <property type="match status" value="1"/>
</dbReference>
<keyword evidence="2" id="KW-0677">Repeat</keyword>
<proteinExistence type="inferred from homology"/>
<comment type="similarity">
    <text evidence="1">Belongs to the 5'-AMP-activated protein kinase gamma subunit family.</text>
</comment>
<dbReference type="GO" id="GO:0005634">
    <property type="term" value="C:nucleus"/>
    <property type="evidence" value="ECO:0007669"/>
    <property type="project" value="TreeGrafter"/>
</dbReference>
<evidence type="ECO:0000256" key="1">
    <source>
        <dbReference type="ARBA" id="ARBA00006750"/>
    </source>
</evidence>
<name>A0AAU9UYR1_EUPED</name>
<evidence type="ECO:0000313" key="6">
    <source>
        <dbReference type="Proteomes" id="UP001153954"/>
    </source>
</evidence>
<dbReference type="AlphaFoldDB" id="A0AAU9UYR1"/>
<evidence type="ECO:0000313" key="5">
    <source>
        <dbReference type="EMBL" id="CAH2103724.1"/>
    </source>
</evidence>
<accession>A0AAU9UYR1</accession>